<dbReference type="Gene3D" id="3.40.50.10130">
    <property type="match status" value="1"/>
</dbReference>
<reference evidence="2 3" key="1">
    <citation type="submission" date="2024-02" db="EMBL/GenBank/DDBJ databases">
        <title>Chromosome-scale genome assembly of the rough periwinkle Littorina saxatilis.</title>
        <authorList>
            <person name="De Jode A."/>
            <person name="Faria R."/>
            <person name="Formenti G."/>
            <person name="Sims Y."/>
            <person name="Smith T.P."/>
            <person name="Tracey A."/>
            <person name="Wood J.M.D."/>
            <person name="Zagrodzka Z.B."/>
            <person name="Johannesson K."/>
            <person name="Butlin R.K."/>
            <person name="Leder E.H."/>
        </authorList>
    </citation>
    <scope>NUCLEOTIDE SEQUENCE [LARGE SCALE GENOMIC DNA]</scope>
    <source>
        <strain evidence="2">Snail1</strain>
        <tissue evidence="2">Muscle</tissue>
    </source>
</reference>
<dbReference type="PANTHER" id="PTHR31786">
    <property type="entry name" value="FANCONI ANEMIA CORE COMPLEX-ASSOCIATED PROTEIN 24"/>
    <property type="match status" value="1"/>
</dbReference>
<dbReference type="AlphaFoldDB" id="A0AAN9BZK2"/>
<gene>
    <name evidence="2" type="ORF">V1264_000303</name>
</gene>
<evidence type="ECO:0000259" key="1">
    <source>
        <dbReference type="Pfam" id="PF17949"/>
    </source>
</evidence>
<dbReference type="InterPro" id="IPR026985">
    <property type="entry name" value="FAAP24"/>
</dbReference>
<dbReference type="InterPro" id="IPR010994">
    <property type="entry name" value="RuvA_2-like"/>
</dbReference>
<dbReference type="Proteomes" id="UP001374579">
    <property type="component" value="Unassembled WGS sequence"/>
</dbReference>
<keyword evidence="3" id="KW-1185">Reference proteome</keyword>
<dbReference type="GO" id="GO:0043240">
    <property type="term" value="C:Fanconi anaemia nuclear complex"/>
    <property type="evidence" value="ECO:0007669"/>
    <property type="project" value="InterPro"/>
</dbReference>
<proteinExistence type="predicted"/>
<dbReference type="Pfam" id="PF17949">
    <property type="entry name" value="PND"/>
    <property type="match status" value="1"/>
</dbReference>
<sequence>MAASSSLVSQTQASQAVKGELKVPVGQIVVSGRWKRTDLVSALQNAVQVQYEDSLGVVDFHPASYVGVIYVSEADIVGATGYKKKCAKLRMANKVRGVVLVERTTASAQYFADLQRVCGLEMGLMVIPVTGQEQAAGILVQMVHAEGKQDNNMFRKPAKQAINLDDAILATLQTVPKLGDIKARQLLAKFRSLHGISSASQQDLAQVLGQACARNAWQFFHGPVS</sequence>
<accession>A0AAN9BZK2</accession>
<evidence type="ECO:0000313" key="2">
    <source>
        <dbReference type="EMBL" id="KAK7114208.1"/>
    </source>
</evidence>
<dbReference type="InterPro" id="IPR040646">
    <property type="entry name" value="PND"/>
</dbReference>
<dbReference type="GO" id="GO:0003682">
    <property type="term" value="F:chromatin binding"/>
    <property type="evidence" value="ECO:0007669"/>
    <property type="project" value="TreeGrafter"/>
</dbReference>
<dbReference type="SUPFAM" id="SSF47781">
    <property type="entry name" value="RuvA domain 2-like"/>
    <property type="match status" value="1"/>
</dbReference>
<protein>
    <recommendedName>
        <fullName evidence="1">Fanconi anemia core complex-associated protein 24 pseudonuclease domain-containing protein</fullName>
    </recommendedName>
</protein>
<comment type="caution">
    <text evidence="2">The sequence shown here is derived from an EMBL/GenBank/DDBJ whole genome shotgun (WGS) entry which is preliminary data.</text>
</comment>
<feature type="domain" description="Fanconi anemia core complex-associated protein 24 pseudonuclease" evidence="1">
    <location>
        <begin position="21"/>
        <end position="144"/>
    </location>
</feature>
<dbReference type="GO" id="GO:0036297">
    <property type="term" value="P:interstrand cross-link repair"/>
    <property type="evidence" value="ECO:0007669"/>
    <property type="project" value="InterPro"/>
</dbReference>
<organism evidence="2 3">
    <name type="scientific">Littorina saxatilis</name>
    <dbReference type="NCBI Taxonomy" id="31220"/>
    <lineage>
        <taxon>Eukaryota</taxon>
        <taxon>Metazoa</taxon>
        <taxon>Spiralia</taxon>
        <taxon>Lophotrochozoa</taxon>
        <taxon>Mollusca</taxon>
        <taxon>Gastropoda</taxon>
        <taxon>Caenogastropoda</taxon>
        <taxon>Littorinimorpha</taxon>
        <taxon>Littorinoidea</taxon>
        <taxon>Littorinidae</taxon>
        <taxon>Littorina</taxon>
    </lineage>
</organism>
<dbReference type="Gene3D" id="1.10.150.20">
    <property type="entry name" value="5' to 3' exonuclease, C-terminal subdomain"/>
    <property type="match status" value="1"/>
</dbReference>
<dbReference type="CDD" id="cd20076">
    <property type="entry name" value="XPF_nuclease_FAAP24"/>
    <property type="match status" value="1"/>
</dbReference>
<name>A0AAN9BZK2_9CAEN</name>
<evidence type="ECO:0000313" key="3">
    <source>
        <dbReference type="Proteomes" id="UP001374579"/>
    </source>
</evidence>
<dbReference type="PANTHER" id="PTHR31786:SF2">
    <property type="entry name" value="FANCONI ANEMIA CORE COMPLEX-ASSOCIATED PROTEIN 24"/>
    <property type="match status" value="1"/>
</dbReference>
<dbReference type="EMBL" id="JBAMIC010000001">
    <property type="protein sequence ID" value="KAK7114208.1"/>
    <property type="molecule type" value="Genomic_DNA"/>
</dbReference>